<evidence type="ECO:0000256" key="2">
    <source>
        <dbReference type="ARBA" id="ARBA00012438"/>
    </source>
</evidence>
<dbReference type="SUPFAM" id="SSF55874">
    <property type="entry name" value="ATPase domain of HSP90 chaperone/DNA topoisomerase II/histidine kinase"/>
    <property type="match status" value="1"/>
</dbReference>
<evidence type="ECO:0000259" key="8">
    <source>
        <dbReference type="PROSITE" id="PS50110"/>
    </source>
</evidence>
<evidence type="ECO:0000313" key="10">
    <source>
        <dbReference type="Proteomes" id="UP000030661"/>
    </source>
</evidence>
<feature type="domain" description="Response regulatory" evidence="8">
    <location>
        <begin position="10"/>
        <end position="128"/>
    </location>
</feature>
<evidence type="ECO:0000256" key="6">
    <source>
        <dbReference type="PROSITE-ProRule" id="PRU00169"/>
    </source>
</evidence>
<dbReference type="FunFam" id="3.30.565.10:FF:000006">
    <property type="entry name" value="Sensor histidine kinase WalK"/>
    <property type="match status" value="1"/>
</dbReference>
<dbReference type="Gene3D" id="3.40.50.2300">
    <property type="match status" value="1"/>
</dbReference>
<evidence type="ECO:0000256" key="4">
    <source>
        <dbReference type="ARBA" id="ARBA00022679"/>
    </source>
</evidence>
<dbReference type="InterPro" id="IPR003594">
    <property type="entry name" value="HATPase_dom"/>
</dbReference>
<dbReference type="SUPFAM" id="SSF52172">
    <property type="entry name" value="CheY-like"/>
    <property type="match status" value="1"/>
</dbReference>
<feature type="domain" description="Histidine kinase" evidence="7">
    <location>
        <begin position="157"/>
        <end position="374"/>
    </location>
</feature>
<keyword evidence="10" id="KW-1185">Reference proteome</keyword>
<dbReference type="Pfam" id="PF02518">
    <property type="entry name" value="HATPase_c"/>
    <property type="match status" value="1"/>
</dbReference>
<dbReference type="InterPro" id="IPR004358">
    <property type="entry name" value="Sig_transdc_His_kin-like_C"/>
</dbReference>
<accession>A0A0S6WBM2</accession>
<evidence type="ECO:0000256" key="1">
    <source>
        <dbReference type="ARBA" id="ARBA00000085"/>
    </source>
</evidence>
<dbReference type="InterPro" id="IPR001789">
    <property type="entry name" value="Sig_transdc_resp-reg_receiver"/>
</dbReference>
<gene>
    <name evidence="9" type="ORF">U27_02491</name>
</gene>
<dbReference type="EC" id="2.7.13.3" evidence="2"/>
<evidence type="ECO:0000256" key="5">
    <source>
        <dbReference type="ARBA" id="ARBA00022777"/>
    </source>
</evidence>
<dbReference type="Proteomes" id="UP000030661">
    <property type="component" value="Unassembled WGS sequence"/>
</dbReference>
<dbReference type="InterPro" id="IPR011006">
    <property type="entry name" value="CheY-like_superfamily"/>
</dbReference>
<name>A0A0S6WBM2_VECG1</name>
<protein>
    <recommendedName>
        <fullName evidence="2">histidine kinase</fullName>
        <ecNumber evidence="2">2.7.13.3</ecNumber>
    </recommendedName>
</protein>
<dbReference type="HOGENOM" id="CLU_000445_114_72_0"/>
<keyword evidence="4" id="KW-0808">Transferase</keyword>
<dbReference type="SMART" id="SM00388">
    <property type="entry name" value="HisKA"/>
    <property type="match status" value="1"/>
</dbReference>
<dbReference type="CDD" id="cd00082">
    <property type="entry name" value="HisKA"/>
    <property type="match status" value="1"/>
</dbReference>
<dbReference type="PANTHER" id="PTHR43547:SF2">
    <property type="entry name" value="HYBRID SIGNAL TRANSDUCTION HISTIDINE KINASE C"/>
    <property type="match status" value="1"/>
</dbReference>
<organism evidence="9">
    <name type="scientific">Vecturithrix granuli</name>
    <dbReference type="NCBI Taxonomy" id="1499967"/>
    <lineage>
        <taxon>Bacteria</taxon>
        <taxon>Candidatus Moduliflexota</taxon>
        <taxon>Candidatus Vecturitrichia</taxon>
        <taxon>Candidatus Vecturitrichales</taxon>
        <taxon>Candidatus Vecturitrichaceae</taxon>
        <taxon>Candidatus Vecturithrix</taxon>
    </lineage>
</organism>
<comment type="catalytic activity">
    <reaction evidence="1">
        <text>ATP + protein L-histidine = ADP + protein N-phospho-L-histidine.</text>
        <dbReference type="EC" id="2.7.13.3"/>
    </reaction>
</comment>
<dbReference type="EMBL" id="DF820463">
    <property type="protein sequence ID" value="GAK55657.1"/>
    <property type="molecule type" value="Genomic_DNA"/>
</dbReference>
<dbReference type="InterPro" id="IPR003661">
    <property type="entry name" value="HisK_dim/P_dom"/>
</dbReference>
<dbReference type="InterPro" id="IPR036097">
    <property type="entry name" value="HisK_dim/P_sf"/>
</dbReference>
<dbReference type="PROSITE" id="PS50109">
    <property type="entry name" value="HIS_KIN"/>
    <property type="match status" value="1"/>
</dbReference>
<dbReference type="PANTHER" id="PTHR43547">
    <property type="entry name" value="TWO-COMPONENT HISTIDINE KINASE"/>
    <property type="match status" value="1"/>
</dbReference>
<dbReference type="SMART" id="SM00448">
    <property type="entry name" value="REC"/>
    <property type="match status" value="1"/>
</dbReference>
<keyword evidence="5 9" id="KW-0418">Kinase</keyword>
<sequence length="381" mass="42653">MNNRELPTNTILIVDDESDTINVLLDALAQAHFTTYVALDGESALQQLAETALAPDLILLDVMMPGIDGFETCRRLKANAATRDIPVLFMTALTDMVNKINGFAVGGVDYITKPFQIEEVLARVQAHLTIRRQQREIEAQREQLRELNAHKDKFFSILAHDLKNPVMGFLSMEHILENFDDLAPEQRVAVTTQFRDSARNLFALIENLMTWSQMQQDMLVCYPQEVPFMAFVDRNFKLLTPTAAQKQLQLQHRIQDDLLVIGDVMMIDTVVRNLLTNAIKFTRPGGVITMSASCDARLATVAVTDTGIGIPAEKLPDLFRIDVKYQRDGTADEKGTGLGLILCKEFVERNGGKIWVESEVGRGTTFYFTLPARLAAEQAHA</sequence>
<proteinExistence type="predicted"/>
<dbReference type="Gene3D" id="1.10.287.130">
    <property type="match status" value="1"/>
</dbReference>
<dbReference type="PROSITE" id="PS50110">
    <property type="entry name" value="RESPONSE_REGULATORY"/>
    <property type="match status" value="1"/>
</dbReference>
<dbReference type="Pfam" id="PF00072">
    <property type="entry name" value="Response_reg"/>
    <property type="match status" value="1"/>
</dbReference>
<dbReference type="eggNOG" id="COG2205">
    <property type="taxonomic scope" value="Bacteria"/>
</dbReference>
<evidence type="ECO:0000259" key="7">
    <source>
        <dbReference type="PROSITE" id="PS50109"/>
    </source>
</evidence>
<dbReference type="CDD" id="cd00075">
    <property type="entry name" value="HATPase"/>
    <property type="match status" value="1"/>
</dbReference>
<feature type="modified residue" description="4-aspartylphosphate" evidence="6">
    <location>
        <position position="61"/>
    </location>
</feature>
<keyword evidence="3 6" id="KW-0597">Phosphoprotein</keyword>
<evidence type="ECO:0000256" key="3">
    <source>
        <dbReference type="ARBA" id="ARBA00022553"/>
    </source>
</evidence>
<dbReference type="AlphaFoldDB" id="A0A0S6WBM2"/>
<dbReference type="Gene3D" id="3.30.565.10">
    <property type="entry name" value="Histidine kinase-like ATPase, C-terminal domain"/>
    <property type="match status" value="1"/>
</dbReference>
<reference evidence="9" key="1">
    <citation type="journal article" date="2015" name="PeerJ">
        <title>First genomic representation of candidate bacterial phylum KSB3 points to enhanced environmental sensing as a trigger of wastewater bulking.</title>
        <authorList>
            <person name="Sekiguchi Y."/>
            <person name="Ohashi A."/>
            <person name="Parks D.H."/>
            <person name="Yamauchi T."/>
            <person name="Tyson G.W."/>
            <person name="Hugenholtz P."/>
        </authorList>
    </citation>
    <scope>NUCLEOTIDE SEQUENCE [LARGE SCALE GENOMIC DNA]</scope>
</reference>
<dbReference type="InterPro" id="IPR036890">
    <property type="entry name" value="HATPase_C_sf"/>
</dbReference>
<dbReference type="STRING" id="1499967.U27_02491"/>
<dbReference type="PRINTS" id="PR00344">
    <property type="entry name" value="BCTRLSENSOR"/>
</dbReference>
<dbReference type="GO" id="GO:0000155">
    <property type="term" value="F:phosphorelay sensor kinase activity"/>
    <property type="evidence" value="ECO:0007669"/>
    <property type="project" value="InterPro"/>
</dbReference>
<dbReference type="InterPro" id="IPR005467">
    <property type="entry name" value="His_kinase_dom"/>
</dbReference>
<dbReference type="eggNOG" id="COG0745">
    <property type="taxonomic scope" value="Bacteria"/>
</dbReference>
<dbReference type="CDD" id="cd19920">
    <property type="entry name" value="REC_PA4781-like"/>
    <property type="match status" value="1"/>
</dbReference>
<evidence type="ECO:0000313" key="9">
    <source>
        <dbReference type="EMBL" id="GAK55657.1"/>
    </source>
</evidence>
<dbReference type="SMART" id="SM00387">
    <property type="entry name" value="HATPase_c"/>
    <property type="match status" value="1"/>
</dbReference>
<dbReference type="SUPFAM" id="SSF47384">
    <property type="entry name" value="Homodimeric domain of signal transducing histidine kinase"/>
    <property type="match status" value="1"/>
</dbReference>